<dbReference type="EMBL" id="PYAW01000009">
    <property type="protein sequence ID" value="PSL43073.1"/>
    <property type="molecule type" value="Genomic_DNA"/>
</dbReference>
<organism evidence="1 2">
    <name type="scientific">Chitinophaga niastensis</name>
    <dbReference type="NCBI Taxonomy" id="536980"/>
    <lineage>
        <taxon>Bacteria</taxon>
        <taxon>Pseudomonadati</taxon>
        <taxon>Bacteroidota</taxon>
        <taxon>Chitinophagia</taxon>
        <taxon>Chitinophagales</taxon>
        <taxon>Chitinophagaceae</taxon>
        <taxon>Chitinophaga</taxon>
    </lineage>
</organism>
<reference evidence="1 2" key="1">
    <citation type="submission" date="2018-03" db="EMBL/GenBank/DDBJ databases">
        <title>Genomic Encyclopedia of Archaeal and Bacterial Type Strains, Phase II (KMG-II): from individual species to whole genera.</title>
        <authorList>
            <person name="Goeker M."/>
        </authorList>
    </citation>
    <scope>NUCLEOTIDE SEQUENCE [LARGE SCALE GENOMIC DNA]</scope>
    <source>
        <strain evidence="1 2">DSM 24859</strain>
    </source>
</reference>
<name>A0A2P8HA15_CHINA</name>
<protein>
    <submittedName>
        <fullName evidence="1">Uncharacterized protein</fullName>
    </submittedName>
</protein>
<evidence type="ECO:0000313" key="1">
    <source>
        <dbReference type="EMBL" id="PSL43073.1"/>
    </source>
</evidence>
<gene>
    <name evidence="1" type="ORF">CLV51_10967</name>
</gene>
<keyword evidence="2" id="KW-1185">Reference proteome</keyword>
<dbReference type="Proteomes" id="UP000240971">
    <property type="component" value="Unassembled WGS sequence"/>
</dbReference>
<proteinExistence type="predicted"/>
<dbReference type="RefSeq" id="WP_106531167.1">
    <property type="nucleotide sequence ID" value="NZ_PYAW01000009.1"/>
</dbReference>
<sequence length="473" mass="47473">MKSTSMKLKQLFSLLILIMAGMMVTVTVKAQVRFGDNLGNHKATDTLRMQNNFIVNAKGVAIGTAVMANNNVALQVDGSNSSILIPRITDTTAITTPLNGMIVYNSNNNKFYVRQNGVWVTFASSSTGAAVTSLLAAAGGSAPNSNGFSLSPVSGTGDVTITLQPADAINPGLITTAAQTFGGNKTFNGNTIFTGTLTANGASSFNGNTSVTGTNTFTVGTGASTLGGSLTLSNTGIGNSGGITATDSLLLMDVSSGVVKKTNVAAITTAAGAITTVGTTAVTTSGQDGKAITATVTGNTLQLNMQGANATNAGVVTAGTQAFSGVKTFNNNVIANDSLQINNPIASTATTDLVLVRDANGVVKTASFSAGFVAKDTVAIPAGTDANLNTSGSSTNFATTVTLAVPGATTDDGITVNFLNADLASFNTASTAIAILSAVATGTNTVKVTLANFASGTTTAIDGKRLVVTYIHR</sequence>
<comment type="caution">
    <text evidence="1">The sequence shown here is derived from an EMBL/GenBank/DDBJ whole genome shotgun (WGS) entry which is preliminary data.</text>
</comment>
<accession>A0A2P8HA15</accession>
<dbReference type="OrthoDB" id="9808953at2"/>
<evidence type="ECO:0000313" key="2">
    <source>
        <dbReference type="Proteomes" id="UP000240971"/>
    </source>
</evidence>
<dbReference type="AlphaFoldDB" id="A0A2P8HA15"/>